<feature type="region of interest" description="Disordered" evidence="8">
    <location>
        <begin position="468"/>
        <end position="488"/>
    </location>
</feature>
<feature type="compositionally biased region" description="Low complexity" evidence="8">
    <location>
        <begin position="1101"/>
        <end position="1119"/>
    </location>
</feature>
<feature type="compositionally biased region" description="Polar residues" evidence="8">
    <location>
        <begin position="1354"/>
        <end position="1366"/>
    </location>
</feature>
<gene>
    <name evidence="10" type="primary">Asxl3</name>
</gene>
<dbReference type="InterPro" id="IPR044867">
    <property type="entry name" value="DEUBAD_dom"/>
</dbReference>
<sequence length="1366" mass="149406">MKSSRLMRKRKRKDRTWAEAATLAIQLSSTKVLGIRPILRTIFDRKLKEISLNKAAENVLTTMLNHHAQLPNCPFFRVKGRCGLYALKESWLKKNSGIAPDLSDFTDQEGYDEEDDPSPLGESDQDLVEEEKAPLGSMELLARENHTFSIHGRAMPPEPLPRKLSKVNPNYETDNKNMNSLQDEGANIGSSRQHSISLLNERQCEPSSSPQHKPPERVIMWNKHDALESYKKEQSSQLLTNLDLETPNSILVNANMKALVNRETFSMLPPSYQFKLTTLLPECDRTVDPSLESDKQVLKPSATALTNEFFSQSLQEWRDRLGDGEFTRETQSRIAQEIAKERSKIDTWKEKFFEEFYGQKQVAVKRLRSRGSEASHLMRDFGIEAQLAKFADLRQELQNSMTKENHNKVQSHGDVKPVPQRIKGTQHINNLRLKSITTAKPRNTYAERIAKTKLANSRRNKLRNKISPTKVPFANSGQHGKLTGHYSSPSSIVMKPSGALSVLARCANQSNGLALRNSNNNCDDGKYKDSKYLDIRKNQQNYSAAIFDHSYTSTLWHESIEKRLSSETSSGSGRHPTSSKPTLVLCPRGNLVSSTMAIMKSETRTVKDEENVPVSQINPIAGFSKKDATFKIIKPSATSRSTGNSSDTERVLSICARPLTPESFVTGSSKSTNSFLSAIRQVPRPLVAETITATSNAMQTSTVTPASPQTITTSHVGSLDQGAFTVIRNQVAGLPQTKTSRTFSNTTQMASSAKTMVAYKGSNLPSSVKQNQQHVVSRRHTTPQVPGSVNVKEEQHASQQAYFPNLSTMPTVEATIVRSSVNTLPHQSIPLSTSPLAPGRLSIAGNKRSQSAIQGTPSPPGAAVKWGATSSPSPPMKKTRTLAEIKAQMKAKKAANAAASTRPSTVGLPQPGGVVANSHSHMFCATTFPVYFPLVTSSPSSMVVPPSTSQSLPTTASYIRLPTTATLPLERLQWVSNSSVLSTTTKTESSNTVEPTTMQSTSTTLGQPMKDSQINTNETVKTTAPSNNKGRGKITLKIKAAGSAISLKVDADVIKKELKRKSPTLVTSEDDHRQGSDESSSNDSISDDSEDELQFRTHKNTGFSTTRRSSSMRHSSGSESDCCHLQQRWLIGQASDGAGIFPSKQSCDNNPISVGPNTTSSTLLLKQQRSSAVFGQSPYNVSIKPPSTTCDASSSTTFPGNSLFQSKPSSLSFRPVPVCGSWSANMSASTAITSSTKPVNSSASNYPKPSKYKSTSKGKSMKHMQELARSNMIHSDDSADDGDSSDDDDDEPGDVSTTTASENDKYTESDDSSRSWLPGHPDSPESSLSEDNTATKRQTHFTLKKEVKTRRGKTSASKVLSMATQK</sequence>
<feature type="region of interest" description="Disordered" evidence="8">
    <location>
        <begin position="103"/>
        <end position="131"/>
    </location>
</feature>
<evidence type="ECO:0000256" key="2">
    <source>
        <dbReference type="ARBA" id="ARBA00022723"/>
    </source>
</evidence>
<keyword evidence="2" id="KW-0479">Metal-binding</keyword>
<feature type="compositionally biased region" description="Low complexity" evidence="8">
    <location>
        <begin position="1240"/>
        <end position="1249"/>
    </location>
</feature>
<dbReference type="InterPro" id="IPR024811">
    <property type="entry name" value="ASX/ASX-like"/>
</dbReference>
<feature type="region of interest" description="Disordered" evidence="8">
    <location>
        <begin position="1230"/>
        <end position="1366"/>
    </location>
</feature>
<organism evidence="10">
    <name type="scientific">Phallusia mammillata</name>
    <dbReference type="NCBI Taxonomy" id="59560"/>
    <lineage>
        <taxon>Eukaryota</taxon>
        <taxon>Metazoa</taxon>
        <taxon>Chordata</taxon>
        <taxon>Tunicata</taxon>
        <taxon>Ascidiacea</taxon>
        <taxon>Phlebobranchia</taxon>
        <taxon>Ascidiidae</taxon>
        <taxon>Phallusia</taxon>
    </lineage>
</organism>
<dbReference type="GO" id="GO:0009887">
    <property type="term" value="P:animal organ morphogenesis"/>
    <property type="evidence" value="ECO:0007669"/>
    <property type="project" value="TreeGrafter"/>
</dbReference>
<evidence type="ECO:0000256" key="1">
    <source>
        <dbReference type="ARBA" id="ARBA00004123"/>
    </source>
</evidence>
<dbReference type="GO" id="GO:0045944">
    <property type="term" value="P:positive regulation of transcription by RNA polymerase II"/>
    <property type="evidence" value="ECO:0007669"/>
    <property type="project" value="TreeGrafter"/>
</dbReference>
<comment type="subcellular location">
    <subcellularLocation>
        <location evidence="1">Nucleus</location>
    </subcellularLocation>
</comment>
<feature type="region of interest" description="Disordered" evidence="8">
    <location>
        <begin position="1062"/>
        <end position="1119"/>
    </location>
</feature>
<feature type="region of interest" description="Disordered" evidence="8">
    <location>
        <begin position="566"/>
        <end position="585"/>
    </location>
</feature>
<dbReference type="PROSITE" id="PS51916">
    <property type="entry name" value="DEUBAD"/>
    <property type="match status" value="1"/>
</dbReference>
<dbReference type="GO" id="GO:0008270">
    <property type="term" value="F:zinc ion binding"/>
    <property type="evidence" value="ECO:0007669"/>
    <property type="project" value="UniProtKB-KW"/>
</dbReference>
<proteinExistence type="evidence at transcript level"/>
<keyword evidence="4" id="KW-0862">Zinc</keyword>
<evidence type="ECO:0000313" key="10">
    <source>
        <dbReference type="EMBL" id="CAB3223876.1"/>
    </source>
</evidence>
<feature type="compositionally biased region" description="Acidic residues" evidence="8">
    <location>
        <begin position="104"/>
        <end position="129"/>
    </location>
</feature>
<name>A0A6F9D6F7_9ASCI</name>
<evidence type="ECO:0000259" key="9">
    <source>
        <dbReference type="PROSITE" id="PS51916"/>
    </source>
</evidence>
<dbReference type="PANTHER" id="PTHR13578:SF20">
    <property type="entry name" value="POLYCOMB PROTEIN ASX"/>
    <property type="match status" value="1"/>
</dbReference>
<dbReference type="PANTHER" id="PTHR13578">
    <property type="entry name" value="ADDITIONAL SEX COMBS LIKE PROTEIN ASXL"/>
    <property type="match status" value="1"/>
</dbReference>
<feature type="region of interest" description="Disordered" evidence="8">
    <location>
        <begin position="982"/>
        <end position="1031"/>
    </location>
</feature>
<protein>
    <submittedName>
        <fullName evidence="10">Putative Polycomb group protein ASXL3</fullName>
    </submittedName>
</protein>
<feature type="compositionally biased region" description="Basic and acidic residues" evidence="8">
    <location>
        <begin position="1302"/>
        <end position="1313"/>
    </location>
</feature>
<keyword evidence="5" id="KW-0805">Transcription regulation</keyword>
<accession>A0A6F9D6F7</accession>
<feature type="compositionally biased region" description="Polar residues" evidence="8">
    <location>
        <begin position="566"/>
        <end position="581"/>
    </location>
</feature>
<evidence type="ECO:0000256" key="4">
    <source>
        <dbReference type="ARBA" id="ARBA00022833"/>
    </source>
</evidence>
<keyword evidence="7" id="KW-0539">Nucleus</keyword>
<dbReference type="GO" id="GO:0035517">
    <property type="term" value="C:PR-DUB complex"/>
    <property type="evidence" value="ECO:0007669"/>
    <property type="project" value="TreeGrafter"/>
</dbReference>
<evidence type="ECO:0000256" key="5">
    <source>
        <dbReference type="ARBA" id="ARBA00023015"/>
    </source>
</evidence>
<evidence type="ECO:0000256" key="8">
    <source>
        <dbReference type="SAM" id="MobiDB-lite"/>
    </source>
</evidence>
<evidence type="ECO:0000256" key="6">
    <source>
        <dbReference type="ARBA" id="ARBA00023163"/>
    </source>
</evidence>
<dbReference type="EMBL" id="LR783125">
    <property type="protein sequence ID" value="CAB3223876.1"/>
    <property type="molecule type" value="mRNA"/>
</dbReference>
<feature type="compositionally biased region" description="Basic residues" evidence="8">
    <location>
        <begin position="1250"/>
        <end position="1262"/>
    </location>
</feature>
<feature type="compositionally biased region" description="Polar residues" evidence="8">
    <location>
        <begin position="982"/>
        <end position="1029"/>
    </location>
</feature>
<evidence type="ECO:0000256" key="3">
    <source>
        <dbReference type="ARBA" id="ARBA00022771"/>
    </source>
</evidence>
<dbReference type="GO" id="GO:0003682">
    <property type="term" value="F:chromatin binding"/>
    <property type="evidence" value="ECO:0007669"/>
    <property type="project" value="TreeGrafter"/>
</dbReference>
<dbReference type="Pfam" id="PF13919">
    <property type="entry name" value="ASXH"/>
    <property type="match status" value="1"/>
</dbReference>
<evidence type="ECO:0000256" key="7">
    <source>
        <dbReference type="ARBA" id="ARBA00023242"/>
    </source>
</evidence>
<feature type="compositionally biased region" description="Polar residues" evidence="8">
    <location>
        <begin position="1230"/>
        <end position="1239"/>
    </location>
</feature>
<dbReference type="InterPro" id="IPR028020">
    <property type="entry name" value="ASX_DEUBAD_dom"/>
</dbReference>
<keyword evidence="6" id="KW-0804">Transcription</keyword>
<keyword evidence="3" id="KW-0863">Zinc-finger</keyword>
<feature type="compositionally biased region" description="Acidic residues" evidence="8">
    <location>
        <begin position="1278"/>
        <end position="1293"/>
    </location>
</feature>
<reference evidence="10" key="1">
    <citation type="submission" date="2020-04" db="EMBL/GenBank/DDBJ databases">
        <authorList>
            <person name="Neveu A P."/>
        </authorList>
    </citation>
    <scope>NUCLEOTIDE SEQUENCE</scope>
    <source>
        <tissue evidence="10">Whole embryo</tissue>
    </source>
</reference>
<feature type="compositionally biased region" description="Polar residues" evidence="8">
    <location>
        <begin position="1324"/>
        <end position="1336"/>
    </location>
</feature>
<feature type="region of interest" description="Disordered" evidence="8">
    <location>
        <begin position="850"/>
        <end position="877"/>
    </location>
</feature>
<feature type="domain" description="DEUBAD" evidence="9">
    <location>
        <begin position="247"/>
        <end position="362"/>
    </location>
</feature>